<dbReference type="RefSeq" id="WP_121850221.1">
    <property type="nucleotide sequence ID" value="NZ_CP032050.1"/>
</dbReference>
<dbReference type="EMBL" id="CP032050">
    <property type="protein sequence ID" value="AYN69215.1"/>
    <property type="molecule type" value="Genomic_DNA"/>
</dbReference>
<proteinExistence type="predicted"/>
<evidence type="ECO:0008006" key="3">
    <source>
        <dbReference type="Google" id="ProtNLM"/>
    </source>
</evidence>
<reference evidence="1 2" key="1">
    <citation type="submission" date="2018-08" db="EMBL/GenBank/DDBJ databases">
        <title>The reduced genetic potential of extracellular carbohydrate catabolism in Euzebyella marina RN62, a Flavobacteriia bacterium isolated from the hadal water.</title>
        <authorList>
            <person name="Xue C."/>
        </authorList>
    </citation>
    <scope>NUCLEOTIDE SEQUENCE [LARGE SCALE GENOMIC DNA]</scope>
    <source>
        <strain evidence="1 2">RN62</strain>
    </source>
</reference>
<dbReference type="OrthoDB" id="5599486at2"/>
<protein>
    <recommendedName>
        <fullName evidence="3">T9SS C-terminal target domain-containing protein</fullName>
    </recommendedName>
</protein>
<dbReference type="KEGG" id="emar:D1013_18390"/>
<name>A0A3G2LAC3_9FLAO</name>
<evidence type="ECO:0000313" key="2">
    <source>
        <dbReference type="Proteomes" id="UP000276309"/>
    </source>
</evidence>
<keyword evidence="2" id="KW-1185">Reference proteome</keyword>
<accession>A0A3G2LAC3</accession>
<organism evidence="1 2">
    <name type="scientific">Euzebyella marina</name>
    <dbReference type="NCBI Taxonomy" id="1761453"/>
    <lineage>
        <taxon>Bacteria</taxon>
        <taxon>Pseudomonadati</taxon>
        <taxon>Bacteroidota</taxon>
        <taxon>Flavobacteriia</taxon>
        <taxon>Flavobacteriales</taxon>
        <taxon>Flavobacteriaceae</taxon>
        <taxon>Euzebyella</taxon>
    </lineage>
</organism>
<dbReference type="SUPFAM" id="SSF63829">
    <property type="entry name" value="Calcium-dependent phosphotriesterase"/>
    <property type="match status" value="1"/>
</dbReference>
<dbReference type="PROSITE" id="PS51257">
    <property type="entry name" value="PROKAR_LIPOPROTEIN"/>
    <property type="match status" value="1"/>
</dbReference>
<evidence type="ECO:0000313" key="1">
    <source>
        <dbReference type="EMBL" id="AYN69215.1"/>
    </source>
</evidence>
<sequence length="286" mass="32425">MKNISAVLLYCSLFYSCANHGQLKFLSKLPSDLKENSGIAYYQGDSAWLVADSGNHDIIYNISFDGEQLNKLEVKNAKNRDWEELTEDKEGNLYIGDFGNNRNDRKDLTIYKLPNPDVEKGDKIDAEKITFSYPEQKDFPAKKKDRLFDAEALFHYQGNLYIFTKNRANPFTGETRLYKVPDSKGDYEAQFIAKLDICDDWETCRITSADISDDGKTVVLLGYGKIWLFTGFTNDNFFDSTSKEIDLGVRTQLESVTFASDNTLLISDEKSKAGGGNLYSFQLPSN</sequence>
<dbReference type="Proteomes" id="UP000276309">
    <property type="component" value="Chromosome"/>
</dbReference>
<gene>
    <name evidence="1" type="ORF">D1013_18390</name>
</gene>
<dbReference type="AlphaFoldDB" id="A0A3G2LAC3"/>